<evidence type="ECO:0000256" key="1">
    <source>
        <dbReference type="SAM" id="Coils"/>
    </source>
</evidence>
<feature type="region of interest" description="Disordered" evidence="2">
    <location>
        <begin position="367"/>
        <end position="444"/>
    </location>
</feature>
<dbReference type="SUPFAM" id="SSF47473">
    <property type="entry name" value="EF-hand"/>
    <property type="match status" value="3"/>
</dbReference>
<comment type="caution">
    <text evidence="4">The sequence shown here is derived from an EMBL/GenBank/DDBJ whole genome shotgun (WGS) entry which is preliminary data.</text>
</comment>
<keyword evidence="1" id="KW-0175">Coiled coil</keyword>
<feature type="domain" description="EH" evidence="3">
    <location>
        <begin position="292"/>
        <end position="381"/>
    </location>
</feature>
<feature type="compositionally biased region" description="Low complexity" evidence="2">
    <location>
        <begin position="718"/>
        <end position="729"/>
    </location>
</feature>
<evidence type="ECO:0000313" key="5">
    <source>
        <dbReference type="Proteomes" id="UP000636479"/>
    </source>
</evidence>
<feature type="region of interest" description="Disordered" evidence="2">
    <location>
        <begin position="651"/>
        <end position="688"/>
    </location>
</feature>
<dbReference type="InterPro" id="IPR000261">
    <property type="entry name" value="EH_dom"/>
</dbReference>
<dbReference type="GO" id="GO:0016197">
    <property type="term" value="P:endosomal transport"/>
    <property type="evidence" value="ECO:0007669"/>
    <property type="project" value="TreeGrafter"/>
</dbReference>
<accession>A0A8H6W6X7</accession>
<dbReference type="SMART" id="SM00027">
    <property type="entry name" value="EH"/>
    <property type="match status" value="3"/>
</dbReference>
<dbReference type="AlphaFoldDB" id="A0A8H6W6X7"/>
<feature type="compositionally biased region" description="Pro residues" evidence="2">
    <location>
        <begin position="401"/>
        <end position="416"/>
    </location>
</feature>
<dbReference type="Gene3D" id="1.10.238.10">
    <property type="entry name" value="EF-hand"/>
    <property type="match status" value="3"/>
</dbReference>
<dbReference type="Proteomes" id="UP000636479">
    <property type="component" value="Unassembled WGS sequence"/>
</dbReference>
<dbReference type="PANTHER" id="PTHR11216">
    <property type="entry name" value="EH DOMAIN"/>
    <property type="match status" value="1"/>
</dbReference>
<dbReference type="CDD" id="cd00052">
    <property type="entry name" value="EH"/>
    <property type="match status" value="1"/>
</dbReference>
<dbReference type="GeneID" id="59346426"/>
<proteinExistence type="predicted"/>
<dbReference type="OrthoDB" id="524326at2759"/>
<feature type="compositionally biased region" description="Basic and acidic residues" evidence="2">
    <location>
        <begin position="276"/>
        <end position="285"/>
    </location>
</feature>
<feature type="compositionally biased region" description="Polar residues" evidence="2">
    <location>
        <begin position="246"/>
        <end position="261"/>
    </location>
</feature>
<dbReference type="PROSITE" id="PS50031">
    <property type="entry name" value="EH"/>
    <property type="match status" value="3"/>
</dbReference>
<feature type="region of interest" description="Disordered" evidence="2">
    <location>
        <begin position="714"/>
        <end position="736"/>
    </location>
</feature>
<feature type="compositionally biased region" description="Low complexity" evidence="2">
    <location>
        <begin position="208"/>
        <end position="236"/>
    </location>
</feature>
<dbReference type="EMBL" id="JACAZF010000006">
    <property type="protein sequence ID" value="KAF7301554.1"/>
    <property type="molecule type" value="Genomic_DNA"/>
</dbReference>
<dbReference type="RefSeq" id="XP_037219554.1">
    <property type="nucleotide sequence ID" value="XM_037363910.1"/>
</dbReference>
<feature type="coiled-coil region" evidence="1">
    <location>
        <begin position="502"/>
        <end position="550"/>
    </location>
</feature>
<feature type="domain" description="EH" evidence="3">
    <location>
        <begin position="117"/>
        <end position="207"/>
    </location>
</feature>
<dbReference type="GO" id="GO:0005737">
    <property type="term" value="C:cytoplasm"/>
    <property type="evidence" value="ECO:0007669"/>
    <property type="project" value="TreeGrafter"/>
</dbReference>
<gene>
    <name evidence="4" type="ORF">MIND_00720900</name>
</gene>
<dbReference type="GO" id="GO:0006897">
    <property type="term" value="P:endocytosis"/>
    <property type="evidence" value="ECO:0007669"/>
    <property type="project" value="TreeGrafter"/>
</dbReference>
<dbReference type="GO" id="GO:0005886">
    <property type="term" value="C:plasma membrane"/>
    <property type="evidence" value="ECO:0007669"/>
    <property type="project" value="TreeGrafter"/>
</dbReference>
<feature type="region of interest" description="Disordered" evidence="2">
    <location>
        <begin position="203"/>
        <end position="285"/>
    </location>
</feature>
<keyword evidence="5" id="KW-1185">Reference proteome</keyword>
<reference evidence="4" key="1">
    <citation type="submission" date="2020-05" db="EMBL/GenBank/DDBJ databases">
        <title>Mycena genomes resolve the evolution of fungal bioluminescence.</title>
        <authorList>
            <person name="Tsai I.J."/>
        </authorList>
    </citation>
    <scope>NUCLEOTIDE SEQUENCE</scope>
    <source>
        <strain evidence="4">171206Taipei</strain>
    </source>
</reference>
<evidence type="ECO:0000313" key="4">
    <source>
        <dbReference type="EMBL" id="KAF7301554.1"/>
    </source>
</evidence>
<dbReference type="InterPro" id="IPR011992">
    <property type="entry name" value="EF-hand-dom_pair"/>
</dbReference>
<evidence type="ECO:0000256" key="2">
    <source>
        <dbReference type="SAM" id="MobiDB-lite"/>
    </source>
</evidence>
<dbReference type="Pfam" id="PF12763">
    <property type="entry name" value="EH"/>
    <property type="match status" value="3"/>
</dbReference>
<sequence length="748" mass="82605">MASSFVPTANERAIVDKIFSQKELHDLGILPGDIALELFNKTNLPLETLSDIWNVVDTDRHGWLTPQQTGAAVRLIGLAQSGAKPINSELLAQPGPPAHIPDISDVASTIPALTPEDKAKYRSLFRRTQLDGLVGSEKARNMFAKFTASEEIVSRIWKLADTQQREALDITDFAIAMHLIQWITKDGPSVVLPTTLPKGLYEQAASGPSSPLIVPKPLSPSSSPPRLSLSPGSNSSGFDRRISRSVLASPSSPMLSPNSAAGPSRRASYSPLPSPRNDEKSASVDWKIPDDLRARANREFDALDPLKSGSIPDNVSLPFLMESKLSTEDLAHLWTLADLNDDGNLTREGFAIALYLVDERLRGRILPPTLPPSLKPEVERIKPPLVPPKSPKAPGTIRRPAPLPPKSAPPPPPPAKPHTLSSRSFERPAQPRLSIPSFDDNFTPADTFRRRATSVVYPTLPAHANHVRFSSVWSPDNKMLAPLTESSPRQSTTNPDPQDVIIHQLEHRIGDMQTKYNQLRLSNTEQAVSLANITQENVSLRVVIEELQCQLASHDLASARAVNQVLAAENEGLRKALELSVTEVKQLQTSHTDAELHRIEVDDLRRENERLRSQVDEMRASTTQLPWSGGDSELQTLINEDLARENARLRLESRESQDKLTQATSGQADQQRANEELTQTNERLQTEAQTIRTRFETQRREFRQLAREVERLKNQLRGSNNANGAASGSYDAEIQPPAYNEVPTAILD</sequence>
<protein>
    <recommendedName>
        <fullName evidence="3">EH domain-containing protein</fullName>
    </recommendedName>
</protein>
<organism evidence="4 5">
    <name type="scientific">Mycena indigotica</name>
    <dbReference type="NCBI Taxonomy" id="2126181"/>
    <lineage>
        <taxon>Eukaryota</taxon>
        <taxon>Fungi</taxon>
        <taxon>Dikarya</taxon>
        <taxon>Basidiomycota</taxon>
        <taxon>Agaricomycotina</taxon>
        <taxon>Agaricomycetes</taxon>
        <taxon>Agaricomycetidae</taxon>
        <taxon>Agaricales</taxon>
        <taxon>Marasmiineae</taxon>
        <taxon>Mycenaceae</taxon>
        <taxon>Mycena</taxon>
    </lineage>
</organism>
<feature type="compositionally biased region" description="Polar residues" evidence="2">
    <location>
        <begin position="659"/>
        <end position="688"/>
    </location>
</feature>
<name>A0A8H6W6X7_9AGAR</name>
<feature type="domain" description="EH" evidence="3">
    <location>
        <begin position="11"/>
        <end position="101"/>
    </location>
</feature>
<evidence type="ECO:0000259" key="3">
    <source>
        <dbReference type="PROSITE" id="PS50031"/>
    </source>
</evidence>